<evidence type="ECO:0000256" key="5">
    <source>
        <dbReference type="ARBA" id="ARBA00023136"/>
    </source>
</evidence>
<dbReference type="InterPro" id="IPR043428">
    <property type="entry name" value="LivM-like"/>
</dbReference>
<evidence type="ECO:0000256" key="4">
    <source>
        <dbReference type="ARBA" id="ARBA00022989"/>
    </source>
</evidence>
<dbReference type="KEGG" id="afu:AF_1393"/>
<dbReference type="InterPro" id="IPR001851">
    <property type="entry name" value="ABC_transp_permease"/>
</dbReference>
<dbReference type="DNASU" id="1484617"/>
<name>O28878_ARCFU</name>
<dbReference type="EMBL" id="AE000782">
    <property type="protein sequence ID" value="AAB89853.1"/>
    <property type="molecule type" value="Genomic_DNA"/>
</dbReference>
<dbReference type="CDD" id="cd06581">
    <property type="entry name" value="TM_PBP1_LivM_like"/>
    <property type="match status" value="1"/>
</dbReference>
<feature type="transmembrane region" description="Helical" evidence="6">
    <location>
        <begin position="326"/>
        <end position="345"/>
    </location>
</feature>
<feature type="transmembrane region" description="Helical" evidence="6">
    <location>
        <begin position="274"/>
        <end position="293"/>
    </location>
</feature>
<reference evidence="7 8" key="1">
    <citation type="journal article" date="1997" name="Nature">
        <title>The complete genome sequence of the hyperthermophilic, sulphate-reducing archaeon Archaeoglobus fulgidus.</title>
        <authorList>
            <person name="Klenk H.P."/>
            <person name="Clayton R.A."/>
            <person name="Tomb J."/>
            <person name="White O."/>
            <person name="Nelson K.E."/>
            <person name="Ketchum K.A."/>
            <person name="Dodson R.J."/>
            <person name="Gwinn M."/>
            <person name="Hickey E.K."/>
            <person name="Peterson J.D."/>
            <person name="Richardson D.L."/>
            <person name="Kerlavage A.R."/>
            <person name="Graham D.E."/>
            <person name="Kyrpides N.C."/>
            <person name="Fleischmann R.D."/>
            <person name="Quackenbush J."/>
            <person name="Lee N.H."/>
            <person name="Sutton G.G."/>
            <person name="Gill S."/>
            <person name="Kirkness E.F."/>
            <person name="Dougherty B.A."/>
            <person name="McKenney K."/>
            <person name="Adams M.D."/>
            <person name="Loftus B."/>
            <person name="Peterson S."/>
            <person name="Reich C.I."/>
            <person name="McNeil L.K."/>
            <person name="Badger J.H."/>
            <person name="Glodek A."/>
            <person name="Zhou L."/>
            <person name="Overbeek R."/>
            <person name="Gocayne J.D."/>
            <person name="Weidman J.F."/>
            <person name="McDonald L."/>
            <person name="Utterback T."/>
            <person name="Cotton M.D."/>
            <person name="Spriggs T."/>
            <person name="Artiach P."/>
            <person name="Kaine B.P."/>
            <person name="Sykes S.M."/>
            <person name="Sadow P.W."/>
            <person name="D'Andrea K.P."/>
            <person name="Bowman C."/>
            <person name="Fujii C."/>
            <person name="Garland S.A."/>
            <person name="Mason T.M."/>
            <person name="Olsen G.J."/>
            <person name="Fraser C.M."/>
            <person name="Smith H.O."/>
            <person name="Woese C.R."/>
            <person name="Venter J.C."/>
        </authorList>
    </citation>
    <scope>NUCLEOTIDE SEQUENCE [LARGE SCALE GENOMIC DNA]</scope>
    <source>
        <strain evidence="8">ATCC 49558 / DSM 4304 / JCM 9628 / NBRC 100126 / VC-16</strain>
    </source>
</reference>
<accession>O28878</accession>
<comment type="subcellular location">
    <subcellularLocation>
        <location evidence="1">Cell membrane</location>
        <topology evidence="1">Multi-pass membrane protein</topology>
    </subcellularLocation>
</comment>
<dbReference type="PANTHER" id="PTHR30482:SF1">
    <property type="entry name" value="BRANCHED-CHAIN AMINO ACID TRANSPORT PERMEASE PROTEIN LIVM-RELATED"/>
    <property type="match status" value="1"/>
</dbReference>
<keyword evidence="4 6" id="KW-1133">Transmembrane helix</keyword>
<dbReference type="Pfam" id="PF02653">
    <property type="entry name" value="BPD_transp_2"/>
    <property type="match status" value="1"/>
</dbReference>
<evidence type="ECO:0000313" key="8">
    <source>
        <dbReference type="Proteomes" id="UP000002199"/>
    </source>
</evidence>
<feature type="transmembrane region" description="Helical" evidence="6">
    <location>
        <begin position="230"/>
        <end position="254"/>
    </location>
</feature>
<protein>
    <submittedName>
        <fullName evidence="7">Branched-chain amino acid ABC transporter, permease protein (BraE-4)</fullName>
    </submittedName>
</protein>
<organism evidence="7 8">
    <name type="scientific">Archaeoglobus fulgidus (strain ATCC 49558 / DSM 4304 / JCM 9628 / NBRC 100126 / VC-16)</name>
    <dbReference type="NCBI Taxonomy" id="224325"/>
    <lineage>
        <taxon>Archaea</taxon>
        <taxon>Methanobacteriati</taxon>
        <taxon>Methanobacteriota</taxon>
        <taxon>Archaeoglobi</taxon>
        <taxon>Archaeoglobales</taxon>
        <taxon>Archaeoglobaceae</taxon>
        <taxon>Archaeoglobus</taxon>
    </lineage>
</organism>
<dbReference type="PaxDb" id="224325-AF_1393"/>
<dbReference type="STRING" id="224325.AF_1393"/>
<keyword evidence="8" id="KW-1185">Reference proteome</keyword>
<keyword evidence="2" id="KW-1003">Cell membrane</keyword>
<feature type="transmembrane region" description="Helical" evidence="6">
    <location>
        <begin position="192"/>
        <end position="218"/>
    </location>
</feature>
<dbReference type="AlphaFoldDB" id="O28878"/>
<sequence>MVSFRRFGCDGGVSAAIQVRNSSEHGCNHHCLHICFEHCRGAFNNLRSIARRLHNRIFGDKCYLRTFLCVRNRSFALRQSCFVAGASRNTYPRPQGPYRCEVEEVAMEQIILNLALWFGLYTIVSLSLNIEYGFAGIPNFGRALAVLMGAFTVGGLVNRLLMLAFNIQGGELKEATGRLASTVNEIIANNPAFGIGLILLSVVLAMIIGAVTGALFILPSAKLSEDYLAITLLAISEVAFMVFYYHTGIIGGYYGVSVPDVLAFLPGQYRSHAFAVIALLFALLVYIFVERLLNSPYGRLLRAMRENESVVEAMGKSVMTLRIKTAAIGSSIAAIAGALFSLYSVNVIATSFSRVEWTFYPFLMVLLGGAGNNRGVVVGTFTFVLVKILLTMYKYEIKSALMLPFEAVWLEYILFGLLMYFVLLYRPEGLIKEKPIFSKVILKKVKGKA</sequence>
<proteinExistence type="predicted"/>
<evidence type="ECO:0000256" key="2">
    <source>
        <dbReference type="ARBA" id="ARBA00022475"/>
    </source>
</evidence>
<dbReference type="EnsemblBacteria" id="AAB89853">
    <property type="protein sequence ID" value="AAB89853"/>
    <property type="gene ID" value="AF_1393"/>
</dbReference>
<keyword evidence="5 6" id="KW-0472">Membrane</keyword>
<evidence type="ECO:0000256" key="1">
    <source>
        <dbReference type="ARBA" id="ARBA00004651"/>
    </source>
</evidence>
<evidence type="ECO:0000313" key="7">
    <source>
        <dbReference type="EMBL" id="AAB89853.1"/>
    </source>
</evidence>
<feature type="transmembrane region" description="Helical" evidence="6">
    <location>
        <begin position="144"/>
        <end position="165"/>
    </location>
</feature>
<dbReference type="GO" id="GO:0015658">
    <property type="term" value="F:branched-chain amino acid transmembrane transporter activity"/>
    <property type="evidence" value="ECO:0007669"/>
    <property type="project" value="InterPro"/>
</dbReference>
<dbReference type="Proteomes" id="UP000002199">
    <property type="component" value="Chromosome"/>
</dbReference>
<evidence type="ECO:0000256" key="3">
    <source>
        <dbReference type="ARBA" id="ARBA00022692"/>
    </source>
</evidence>
<dbReference type="PANTHER" id="PTHR30482">
    <property type="entry name" value="HIGH-AFFINITY BRANCHED-CHAIN AMINO ACID TRANSPORT SYSTEM PERMEASE"/>
    <property type="match status" value="1"/>
</dbReference>
<feature type="transmembrane region" description="Helical" evidence="6">
    <location>
        <begin position="110"/>
        <end position="132"/>
    </location>
</feature>
<feature type="transmembrane region" description="Helical" evidence="6">
    <location>
        <begin position="407"/>
        <end position="425"/>
    </location>
</feature>
<evidence type="ECO:0000256" key="6">
    <source>
        <dbReference type="SAM" id="Phobius"/>
    </source>
</evidence>
<dbReference type="eggNOG" id="arCOG01273">
    <property type="taxonomic scope" value="Archaea"/>
</dbReference>
<dbReference type="HOGENOM" id="CLU_031365_1_0_2"/>
<gene>
    <name evidence="7" type="ordered locus">AF_1393</name>
</gene>
<dbReference type="GO" id="GO:0005886">
    <property type="term" value="C:plasma membrane"/>
    <property type="evidence" value="ECO:0007669"/>
    <property type="project" value="UniProtKB-SubCell"/>
</dbReference>
<dbReference type="PIR" id="H69423">
    <property type="entry name" value="H69423"/>
</dbReference>
<keyword evidence="3 6" id="KW-0812">Transmembrane</keyword>
<dbReference type="PhylomeDB" id="O28878"/>